<name>A0ABN1KEL2_9BURK</name>
<organism evidence="2 3">
    <name type="scientific">Ideonella azotifigens</name>
    <dbReference type="NCBI Taxonomy" id="513160"/>
    <lineage>
        <taxon>Bacteria</taxon>
        <taxon>Pseudomonadati</taxon>
        <taxon>Pseudomonadota</taxon>
        <taxon>Betaproteobacteria</taxon>
        <taxon>Burkholderiales</taxon>
        <taxon>Sphaerotilaceae</taxon>
        <taxon>Ideonella</taxon>
    </lineage>
</organism>
<proteinExistence type="predicted"/>
<evidence type="ECO:0000256" key="1">
    <source>
        <dbReference type="SAM" id="MobiDB-lite"/>
    </source>
</evidence>
<reference evidence="2 3" key="1">
    <citation type="journal article" date="2019" name="Int. J. Syst. Evol. Microbiol.">
        <title>The Global Catalogue of Microorganisms (GCM) 10K type strain sequencing project: providing services to taxonomists for standard genome sequencing and annotation.</title>
        <authorList>
            <consortium name="The Broad Institute Genomics Platform"/>
            <consortium name="The Broad Institute Genome Sequencing Center for Infectious Disease"/>
            <person name="Wu L."/>
            <person name="Ma J."/>
        </authorList>
    </citation>
    <scope>NUCLEOTIDE SEQUENCE [LARGE SCALE GENOMIC DNA]</scope>
    <source>
        <strain evidence="2 3">JCM 15503</strain>
    </source>
</reference>
<evidence type="ECO:0000313" key="2">
    <source>
        <dbReference type="EMBL" id="GAA0764085.1"/>
    </source>
</evidence>
<sequence length="98" mass="10925">MPERLAFVRHQADQAPLHPPGGPLDGARRDRLEPLFRRDVSQVRQLDATVRHSQEPPRQYPLSTLSVAETVGLKDPQALDTIEKAAEAAIQQERQASP</sequence>
<comment type="caution">
    <text evidence="2">The sequence shown here is derived from an EMBL/GenBank/DDBJ whole genome shotgun (WGS) entry which is preliminary data.</text>
</comment>
<accession>A0ABN1KEL2</accession>
<dbReference type="Proteomes" id="UP001500279">
    <property type="component" value="Unassembled WGS sequence"/>
</dbReference>
<keyword evidence="3" id="KW-1185">Reference proteome</keyword>
<protein>
    <submittedName>
        <fullName evidence="2">Uncharacterized protein</fullName>
    </submittedName>
</protein>
<feature type="region of interest" description="Disordered" evidence="1">
    <location>
        <begin position="1"/>
        <end position="28"/>
    </location>
</feature>
<dbReference type="RefSeq" id="WP_141289253.1">
    <property type="nucleotide sequence ID" value="NZ_BAAAEW010000042.1"/>
</dbReference>
<evidence type="ECO:0000313" key="3">
    <source>
        <dbReference type="Proteomes" id="UP001500279"/>
    </source>
</evidence>
<dbReference type="EMBL" id="BAAAEW010000042">
    <property type="protein sequence ID" value="GAA0764085.1"/>
    <property type="molecule type" value="Genomic_DNA"/>
</dbReference>
<gene>
    <name evidence="2" type="ORF">GCM10009107_49780</name>
</gene>